<name>A0A7X0J7D9_9SPHI</name>
<feature type="signal peptide" evidence="1">
    <location>
        <begin position="1"/>
        <end position="24"/>
    </location>
</feature>
<dbReference type="EMBL" id="JACHCC010000008">
    <property type="protein sequence ID" value="MBB6501207.1"/>
    <property type="molecule type" value="Genomic_DNA"/>
</dbReference>
<evidence type="ECO:0000313" key="4">
    <source>
        <dbReference type="Proteomes" id="UP000521017"/>
    </source>
</evidence>
<dbReference type="RefSeq" id="WP_221450929.1">
    <property type="nucleotide sequence ID" value="NZ_JACHCC010000008.1"/>
</dbReference>
<dbReference type="InterPro" id="IPR036873">
    <property type="entry name" value="Rhodanese-like_dom_sf"/>
</dbReference>
<sequence length="155" mass="17357">MKNILYKLTCILIFLIAGISSSHAQIVTSYGLQSNPWENNQLIRPAVLAKMISTNQKMHIYNIGVVQDIKGAVHLGAASEKENLEKLRKLLKGLPKNETIIVYCGCCPMGKCPNIRPAFQLLKDQKFTNAFLLELPVNLKTDWISKGYPLNTETL</sequence>
<dbReference type="Proteomes" id="UP000521017">
    <property type="component" value="Unassembled WGS sequence"/>
</dbReference>
<evidence type="ECO:0000256" key="1">
    <source>
        <dbReference type="SAM" id="SignalP"/>
    </source>
</evidence>
<dbReference type="SUPFAM" id="SSF52821">
    <property type="entry name" value="Rhodanese/Cell cycle control phosphatase"/>
    <property type="match status" value="1"/>
</dbReference>
<evidence type="ECO:0000259" key="2">
    <source>
        <dbReference type="PROSITE" id="PS50206"/>
    </source>
</evidence>
<protein>
    <recommendedName>
        <fullName evidence="2">Rhodanese domain-containing protein</fullName>
    </recommendedName>
</protein>
<reference evidence="3 4" key="1">
    <citation type="submission" date="2020-08" db="EMBL/GenBank/DDBJ databases">
        <title>Genomic Encyclopedia of Type Strains, Phase IV (KMG-V): Genome sequencing to study the core and pangenomes of soil and plant-associated prokaryotes.</title>
        <authorList>
            <person name="Whitman W."/>
        </authorList>
    </citation>
    <scope>NUCLEOTIDE SEQUENCE [LARGE SCALE GENOMIC DNA]</scope>
    <source>
        <strain evidence="3 4">M2T3</strain>
    </source>
</reference>
<proteinExistence type="predicted"/>
<keyword evidence="1" id="KW-0732">Signal</keyword>
<accession>A0A7X0J7D9</accession>
<dbReference type="AlphaFoldDB" id="A0A7X0J7D9"/>
<gene>
    <name evidence="3" type="ORF">HDF25_003370</name>
</gene>
<dbReference type="InterPro" id="IPR001763">
    <property type="entry name" value="Rhodanese-like_dom"/>
</dbReference>
<dbReference type="CDD" id="cd00158">
    <property type="entry name" value="RHOD"/>
    <property type="match status" value="1"/>
</dbReference>
<evidence type="ECO:0000313" key="3">
    <source>
        <dbReference type="EMBL" id="MBB6501207.1"/>
    </source>
</evidence>
<comment type="caution">
    <text evidence="3">The sequence shown here is derived from an EMBL/GenBank/DDBJ whole genome shotgun (WGS) entry which is preliminary data.</text>
</comment>
<dbReference type="PROSITE" id="PS50206">
    <property type="entry name" value="RHODANESE_3"/>
    <property type="match status" value="1"/>
</dbReference>
<dbReference type="Gene3D" id="3.40.250.10">
    <property type="entry name" value="Rhodanese-like domain"/>
    <property type="match status" value="1"/>
</dbReference>
<feature type="domain" description="Rhodanese" evidence="2">
    <location>
        <begin position="69"/>
        <end position="152"/>
    </location>
</feature>
<organism evidence="3 4">
    <name type="scientific">Pedobacter cryoconitis</name>
    <dbReference type="NCBI Taxonomy" id="188932"/>
    <lineage>
        <taxon>Bacteria</taxon>
        <taxon>Pseudomonadati</taxon>
        <taxon>Bacteroidota</taxon>
        <taxon>Sphingobacteriia</taxon>
        <taxon>Sphingobacteriales</taxon>
        <taxon>Sphingobacteriaceae</taxon>
        <taxon>Pedobacter</taxon>
    </lineage>
</organism>
<feature type="chain" id="PRO_5031177971" description="Rhodanese domain-containing protein" evidence="1">
    <location>
        <begin position="25"/>
        <end position="155"/>
    </location>
</feature>